<keyword evidence="2 8" id="KW-0812">Transmembrane</keyword>
<keyword evidence="4 8" id="KW-1133">Transmembrane helix</keyword>
<dbReference type="GO" id="GO:0016491">
    <property type="term" value="F:oxidoreductase activity"/>
    <property type="evidence" value="ECO:0007669"/>
    <property type="project" value="UniProtKB-KW"/>
</dbReference>
<sequence length="580" mass="64580">MASLDVARLSALVILLLVCAGFTIGLTFAPCYSSLCVERFFPYQARVHLAVYYSLLAGVLAYMVACCTIPALGKFTSLTLTSKPLQLIGKRLSIGGILLTAYLSALTFGSIGYWYPELHSYWYARAAPVDFTQKIYRLVWTGVTGHWLDILIGLVILPIGRNSLIGRTFKIPGSTLILIHKILGYTLCAGALVHGLIYYSYLAYYVDRATEEPVFQEFLPDNPTVTWKQSEEQGIYTWFVLPTGAITGIIIIPVMVVTALPVLRRISYNTFYFLHITLAALALILVSLHASTDFYCLLPGLLLWVYDWVWRLRHSLVYKAEISVQDAGNGWYRLVLPSTGASTELQVEKAESSHMEVSPLQTYYVNIKEISRIENHPFTAAVGGTAASGPTLLLRKCPERKKAKSRDKEWTWKLAALMDNTGLLKVNTTARIEGPYSPHTPELYTADHIIVLAAGTGVTGALSLARWWAIRNRSAPHGSLRIVWSVRDVDMAELQEVQYVQAYADEFANMEFIIHDSSTKGRINMHQEMGSALQAGSRTWVYISGPETFSADAEAACWERKTKLGHGQDSLAWYTASYAV</sequence>
<keyword evidence="11" id="KW-1185">Reference proteome</keyword>
<dbReference type="AlphaFoldDB" id="A0A6H0Y4W5"/>
<evidence type="ECO:0000256" key="2">
    <source>
        <dbReference type="ARBA" id="ARBA00022692"/>
    </source>
</evidence>
<evidence type="ECO:0000256" key="4">
    <source>
        <dbReference type="ARBA" id="ARBA00022989"/>
    </source>
</evidence>
<keyword evidence="6" id="KW-0406">Ion transport</keyword>
<dbReference type="PANTHER" id="PTHR11972">
    <property type="entry name" value="NADPH OXIDASE"/>
    <property type="match status" value="1"/>
</dbReference>
<feature type="domain" description="Ferric oxidoreductase" evidence="9">
    <location>
        <begin position="145"/>
        <end position="286"/>
    </location>
</feature>
<dbReference type="EMBL" id="CP051143">
    <property type="protein sequence ID" value="QIX01961.1"/>
    <property type="molecule type" value="Genomic_DNA"/>
</dbReference>
<dbReference type="Gene3D" id="3.40.50.80">
    <property type="entry name" value="Nucleotide-binding domain of ferredoxin-NADP reductase (FNR) module"/>
    <property type="match status" value="1"/>
</dbReference>
<keyword evidence="3" id="KW-0249">Electron transport</keyword>
<dbReference type="SUPFAM" id="SSF52343">
    <property type="entry name" value="Ferredoxin reductase-like, C-terminal NADP-linked domain"/>
    <property type="match status" value="1"/>
</dbReference>
<keyword evidence="6" id="KW-0813">Transport</keyword>
<dbReference type="OrthoDB" id="10006946at2759"/>
<feature type="transmembrane region" description="Helical" evidence="8">
    <location>
        <begin position="92"/>
        <end position="115"/>
    </location>
</feature>
<dbReference type="InterPro" id="IPR050369">
    <property type="entry name" value="RBOH/FRE"/>
</dbReference>
<dbReference type="CDD" id="cd06186">
    <property type="entry name" value="NOX_Duox_like_FAD_NADP"/>
    <property type="match status" value="1"/>
</dbReference>
<feature type="transmembrane region" description="Helical" evidence="8">
    <location>
        <begin position="270"/>
        <end position="288"/>
    </location>
</feature>
<proteinExistence type="predicted"/>
<keyword evidence="5" id="KW-0560">Oxidoreductase</keyword>
<feature type="transmembrane region" description="Helical" evidence="8">
    <location>
        <begin position="49"/>
        <end position="72"/>
    </location>
</feature>
<evidence type="ECO:0000256" key="7">
    <source>
        <dbReference type="ARBA" id="ARBA00023136"/>
    </source>
</evidence>
<dbReference type="Proteomes" id="UP000503462">
    <property type="component" value="Chromosome 5"/>
</dbReference>
<organism evidence="10 11">
    <name type="scientific">Peltaster fructicola</name>
    <dbReference type="NCBI Taxonomy" id="286661"/>
    <lineage>
        <taxon>Eukaryota</taxon>
        <taxon>Fungi</taxon>
        <taxon>Dikarya</taxon>
        <taxon>Ascomycota</taxon>
        <taxon>Pezizomycotina</taxon>
        <taxon>Dothideomycetes</taxon>
        <taxon>Dothideomycetes incertae sedis</taxon>
        <taxon>Peltaster</taxon>
    </lineage>
</organism>
<dbReference type="PANTHER" id="PTHR11972:SF69">
    <property type="entry name" value="FERRIC REDUCTION OXIDASE 6-RELATED"/>
    <property type="match status" value="1"/>
</dbReference>
<keyword evidence="7 8" id="KW-0472">Membrane</keyword>
<evidence type="ECO:0000256" key="3">
    <source>
        <dbReference type="ARBA" id="ARBA00022982"/>
    </source>
</evidence>
<dbReference type="Pfam" id="PF01794">
    <property type="entry name" value="Ferric_reduct"/>
    <property type="match status" value="1"/>
</dbReference>
<dbReference type="InterPro" id="IPR013130">
    <property type="entry name" value="Fe3_Rdtase_TM_dom"/>
</dbReference>
<comment type="subcellular location">
    <subcellularLocation>
        <location evidence="1">Membrane</location>
        <topology evidence="1">Multi-pass membrane protein</topology>
    </subcellularLocation>
</comment>
<evidence type="ECO:0000256" key="1">
    <source>
        <dbReference type="ARBA" id="ARBA00004141"/>
    </source>
</evidence>
<gene>
    <name evidence="10" type="ORF">AMS68_007478</name>
</gene>
<evidence type="ECO:0000259" key="9">
    <source>
        <dbReference type="Pfam" id="PF01794"/>
    </source>
</evidence>
<dbReference type="GO" id="GO:0006811">
    <property type="term" value="P:monoatomic ion transport"/>
    <property type="evidence" value="ECO:0007669"/>
    <property type="project" value="UniProtKB-KW"/>
</dbReference>
<evidence type="ECO:0000313" key="10">
    <source>
        <dbReference type="EMBL" id="QIX01961.1"/>
    </source>
</evidence>
<feature type="transmembrane region" description="Helical" evidence="8">
    <location>
        <begin position="178"/>
        <end position="201"/>
    </location>
</feature>
<dbReference type="GO" id="GO:0005886">
    <property type="term" value="C:plasma membrane"/>
    <property type="evidence" value="ECO:0007669"/>
    <property type="project" value="TreeGrafter"/>
</dbReference>
<protein>
    <recommendedName>
        <fullName evidence="9">Ferric oxidoreductase domain-containing protein</fullName>
    </recommendedName>
</protein>
<evidence type="ECO:0000256" key="6">
    <source>
        <dbReference type="ARBA" id="ARBA00023065"/>
    </source>
</evidence>
<evidence type="ECO:0000256" key="5">
    <source>
        <dbReference type="ARBA" id="ARBA00023002"/>
    </source>
</evidence>
<accession>A0A6H0Y4W5</accession>
<dbReference type="InterPro" id="IPR039261">
    <property type="entry name" value="FNR_nucleotide-bd"/>
</dbReference>
<feature type="transmembrane region" description="Helical" evidence="8">
    <location>
        <begin position="135"/>
        <end position="157"/>
    </location>
</feature>
<name>A0A6H0Y4W5_9PEZI</name>
<reference evidence="10 11" key="1">
    <citation type="journal article" date="2016" name="Sci. Rep.">
        <title>Peltaster fructicola genome reveals evolution from an invasive phytopathogen to an ectophytic parasite.</title>
        <authorList>
            <person name="Xu C."/>
            <person name="Chen H."/>
            <person name="Gleason M.L."/>
            <person name="Xu J.R."/>
            <person name="Liu H."/>
            <person name="Zhang R."/>
            <person name="Sun G."/>
        </authorList>
    </citation>
    <scope>NUCLEOTIDE SEQUENCE [LARGE SCALE GENOMIC DNA]</scope>
    <source>
        <strain evidence="10 11">LNHT1506</strain>
    </source>
</reference>
<evidence type="ECO:0000256" key="8">
    <source>
        <dbReference type="SAM" id="Phobius"/>
    </source>
</evidence>
<evidence type="ECO:0000313" key="11">
    <source>
        <dbReference type="Proteomes" id="UP000503462"/>
    </source>
</evidence>
<feature type="transmembrane region" description="Helical" evidence="8">
    <location>
        <begin position="235"/>
        <end position="263"/>
    </location>
</feature>